<keyword evidence="3" id="KW-1185">Reference proteome</keyword>
<reference evidence="2 3" key="1">
    <citation type="submission" date="2018-10" db="EMBL/GenBank/DDBJ databases">
        <title>Rhodobacter sp . BO-81.</title>
        <authorList>
            <person name="Im W.T."/>
        </authorList>
    </citation>
    <scope>NUCLEOTIDE SEQUENCE [LARGE SCALE GENOMIC DNA]</scope>
    <source>
        <strain evidence="2 3">BO-81</strain>
    </source>
</reference>
<evidence type="ECO:0000313" key="2">
    <source>
        <dbReference type="EMBL" id="RLL63832.1"/>
    </source>
</evidence>
<dbReference type="Proteomes" id="UP000279673">
    <property type="component" value="Unassembled WGS sequence"/>
</dbReference>
<name>A0A421BLL3_9RHOB</name>
<sequence>MIQKRVKPRSPHAQLTRMSSRWPDFVFALSLDNTTMIWEGKLRGFQKSYLVSVQWRFREAGVVPHVFILDPKLRPRSGGRYEDIPHLLFNRRNPTESALCLYDPDAKEWNPTMLIADTTVPWASEWLHYYECWHLDGIWRGSNAPGPKCIGELYPAGAPDAAPTSAQSI</sequence>
<evidence type="ECO:0000313" key="3">
    <source>
        <dbReference type="Proteomes" id="UP000279673"/>
    </source>
</evidence>
<dbReference type="AlphaFoldDB" id="A0A421BLL3"/>
<dbReference type="Pfam" id="PF26395">
    <property type="entry name" value="E2-CBASS"/>
    <property type="match status" value="1"/>
</dbReference>
<protein>
    <recommendedName>
        <fullName evidence="1">Type II CBASS E2 protein domain-containing protein</fullName>
    </recommendedName>
</protein>
<organism evidence="2 3">
    <name type="scientific">Paenirhodobacter hankyongi</name>
    <dbReference type="NCBI Taxonomy" id="2294033"/>
    <lineage>
        <taxon>Bacteria</taxon>
        <taxon>Pseudomonadati</taxon>
        <taxon>Pseudomonadota</taxon>
        <taxon>Alphaproteobacteria</taxon>
        <taxon>Rhodobacterales</taxon>
        <taxon>Rhodobacter group</taxon>
        <taxon>Paenirhodobacter</taxon>
    </lineage>
</organism>
<feature type="domain" description="Type II CBASS E2 protein" evidence="1">
    <location>
        <begin position="14"/>
        <end position="144"/>
    </location>
</feature>
<gene>
    <name evidence="2" type="ORF">DYS74_14085</name>
</gene>
<comment type="caution">
    <text evidence="2">The sequence shown here is derived from an EMBL/GenBank/DDBJ whole genome shotgun (WGS) entry which is preliminary data.</text>
</comment>
<evidence type="ECO:0000259" key="1">
    <source>
        <dbReference type="Pfam" id="PF26395"/>
    </source>
</evidence>
<accession>A0A421BLL3</accession>
<dbReference type="EMBL" id="RCHI01000014">
    <property type="protein sequence ID" value="RLL63832.1"/>
    <property type="molecule type" value="Genomic_DNA"/>
</dbReference>
<proteinExistence type="predicted"/>
<dbReference type="InterPro" id="IPR058588">
    <property type="entry name" value="E2-CBASS"/>
</dbReference>